<comment type="caution">
    <text evidence="1">The sequence shown here is derived from an EMBL/GenBank/DDBJ whole genome shotgun (WGS) entry which is preliminary data.</text>
</comment>
<keyword evidence="2" id="KW-1185">Reference proteome</keyword>
<sequence length="153" mass="17486">MTELSEARKAQLGTIEAYFLPRSEAEVKRSVDKWMKRLHSRGHTFFEKKVRSILETVAKNTDKTEDPVLQQACCLWHGDSKAAKDTKHAAIQLTRPGDEKGQVTYASRVMVFLFATDEQLARWMRLPKQPLKMRCGNQRCVSLACIAEECDLT</sequence>
<dbReference type="AlphaFoldDB" id="A0A812Y1V6"/>
<dbReference type="EMBL" id="CAJNJA010040177">
    <property type="protein sequence ID" value="CAE7763831.1"/>
    <property type="molecule type" value="Genomic_DNA"/>
</dbReference>
<reference evidence="1" key="1">
    <citation type="submission" date="2021-02" db="EMBL/GenBank/DDBJ databases">
        <authorList>
            <person name="Dougan E. K."/>
            <person name="Rhodes N."/>
            <person name="Thang M."/>
            <person name="Chan C."/>
        </authorList>
    </citation>
    <scope>NUCLEOTIDE SEQUENCE</scope>
</reference>
<gene>
    <name evidence="1" type="ORF">SNEC2469_LOCUS22254</name>
</gene>
<name>A0A812Y1V6_9DINO</name>
<organism evidence="1 2">
    <name type="scientific">Symbiodinium necroappetens</name>
    <dbReference type="NCBI Taxonomy" id="1628268"/>
    <lineage>
        <taxon>Eukaryota</taxon>
        <taxon>Sar</taxon>
        <taxon>Alveolata</taxon>
        <taxon>Dinophyceae</taxon>
        <taxon>Suessiales</taxon>
        <taxon>Symbiodiniaceae</taxon>
        <taxon>Symbiodinium</taxon>
    </lineage>
</organism>
<dbReference type="OrthoDB" id="428485at2759"/>
<accession>A0A812Y1V6</accession>
<protein>
    <submittedName>
        <fullName evidence="1">Uncharacterized protein</fullName>
    </submittedName>
</protein>
<proteinExistence type="predicted"/>
<evidence type="ECO:0000313" key="1">
    <source>
        <dbReference type="EMBL" id="CAE7763831.1"/>
    </source>
</evidence>
<dbReference type="Proteomes" id="UP000601435">
    <property type="component" value="Unassembled WGS sequence"/>
</dbReference>
<evidence type="ECO:0000313" key="2">
    <source>
        <dbReference type="Proteomes" id="UP000601435"/>
    </source>
</evidence>